<name>A0A5P1X2Q9_9LACO</name>
<dbReference type="AlphaFoldDB" id="A0A5P1X2Q9"/>
<dbReference type="OrthoDB" id="3176960at2"/>
<dbReference type="InterPro" id="IPR038054">
    <property type="entry name" value="LD_TPept-like_central_sf"/>
</dbReference>
<dbReference type="KEGG" id="lnn:F0161_01960"/>
<dbReference type="Pfam" id="PF03734">
    <property type="entry name" value="YkuD"/>
    <property type="match status" value="1"/>
</dbReference>
<feature type="active site" description="Nucleophile" evidence="6">
    <location>
        <position position="437"/>
    </location>
</feature>
<evidence type="ECO:0000256" key="4">
    <source>
        <dbReference type="ARBA" id="ARBA00022984"/>
    </source>
</evidence>
<dbReference type="Gene3D" id="3.10.20.800">
    <property type="match status" value="1"/>
</dbReference>
<evidence type="ECO:0000256" key="2">
    <source>
        <dbReference type="ARBA" id="ARBA00022679"/>
    </source>
</evidence>
<protein>
    <submittedName>
        <fullName evidence="9">L,D-transpeptidase family protein</fullName>
    </submittedName>
</protein>
<sequence>MKKNKLWITVSLIVGLFAIIYIGGSVYYQHHFLPKTTVLGATIAGKNVNQADKLLSEKIKTAKFSLTENGKTVLTEKQETVGIQQNFSNTLKKIMSTQNAWAWPAHLLGVSSSKIPNSKALVNETVLQQFADKTANSLNGNRKASTDANLTFKDGKVVATKETQGNKVETAKLVTAIKKSVDQNQTTVNLKSTYNKPALTENSAQFKKLDTQMKKIASVKGTLKIYNDTKVDVSSAEITSWVKIDNGNVSLDKDKVDAYLDKLDTKYATYGSTRQFNSTKRGTVSVSGGLYGWTINEASEVKQLSSDITAGKSFDRWITTEGSGYNKNGSSDIGDTYVEVDIQNQHEYYYKNGSLVLDSDVVTGKPSNGHDTPTGTYSVWSKQQDATLRGQNDNGSDYASKVSYWMPIDDTGVGLHDSSWQPQYGGDWYKTHGSHGCVNNPPEFMAKLYNAVALGTPVVVF</sequence>
<dbReference type="GO" id="GO:0018104">
    <property type="term" value="P:peptidoglycan-protein cross-linking"/>
    <property type="evidence" value="ECO:0007669"/>
    <property type="project" value="TreeGrafter"/>
</dbReference>
<keyword evidence="3 6" id="KW-0133">Cell shape</keyword>
<dbReference type="CDD" id="cd16913">
    <property type="entry name" value="YkuD_like"/>
    <property type="match status" value="1"/>
</dbReference>
<evidence type="ECO:0000256" key="1">
    <source>
        <dbReference type="ARBA" id="ARBA00004752"/>
    </source>
</evidence>
<dbReference type="SUPFAM" id="SSF143985">
    <property type="entry name" value="L,D-transpeptidase pre-catalytic domain-like"/>
    <property type="match status" value="1"/>
</dbReference>
<evidence type="ECO:0000256" key="6">
    <source>
        <dbReference type="PROSITE-ProRule" id="PRU01373"/>
    </source>
</evidence>
<dbReference type="GO" id="GO:0008360">
    <property type="term" value="P:regulation of cell shape"/>
    <property type="evidence" value="ECO:0007669"/>
    <property type="project" value="UniProtKB-UniRule"/>
</dbReference>
<keyword evidence="7" id="KW-0812">Transmembrane</keyword>
<dbReference type="PANTHER" id="PTHR30582:SF33">
    <property type="entry name" value="EXPORTED PROTEIN"/>
    <property type="match status" value="1"/>
</dbReference>
<dbReference type="InterPro" id="IPR005490">
    <property type="entry name" value="LD_TPept_cat_dom"/>
</dbReference>
<feature type="domain" description="L,D-TPase catalytic" evidence="8">
    <location>
        <begin position="336"/>
        <end position="461"/>
    </location>
</feature>
<evidence type="ECO:0000313" key="10">
    <source>
        <dbReference type="Proteomes" id="UP000325295"/>
    </source>
</evidence>
<dbReference type="Gene3D" id="2.40.440.10">
    <property type="entry name" value="L,D-transpeptidase catalytic domain-like"/>
    <property type="match status" value="1"/>
</dbReference>
<dbReference type="InterPro" id="IPR050979">
    <property type="entry name" value="LD-transpeptidase"/>
</dbReference>
<dbReference type="GO" id="GO:0005576">
    <property type="term" value="C:extracellular region"/>
    <property type="evidence" value="ECO:0007669"/>
    <property type="project" value="TreeGrafter"/>
</dbReference>
<feature type="active site" description="Proton donor/acceptor" evidence="6">
    <location>
        <position position="416"/>
    </location>
</feature>
<dbReference type="GO" id="GO:0071972">
    <property type="term" value="F:peptidoglycan L,D-transpeptidase activity"/>
    <property type="evidence" value="ECO:0007669"/>
    <property type="project" value="TreeGrafter"/>
</dbReference>
<keyword evidence="7" id="KW-1133">Transmembrane helix</keyword>
<evidence type="ECO:0000256" key="7">
    <source>
        <dbReference type="SAM" id="Phobius"/>
    </source>
</evidence>
<dbReference type="PROSITE" id="PS52029">
    <property type="entry name" value="LD_TPASE"/>
    <property type="match status" value="1"/>
</dbReference>
<organism evidence="9 10">
    <name type="scientific">Paucilactobacillus nenjiangensis</name>
    <dbReference type="NCBI Taxonomy" id="1296540"/>
    <lineage>
        <taxon>Bacteria</taxon>
        <taxon>Bacillati</taxon>
        <taxon>Bacillota</taxon>
        <taxon>Bacilli</taxon>
        <taxon>Lactobacillales</taxon>
        <taxon>Lactobacillaceae</taxon>
        <taxon>Paucilactobacillus</taxon>
    </lineage>
</organism>
<dbReference type="SUPFAM" id="SSF141523">
    <property type="entry name" value="L,D-transpeptidase catalytic domain-like"/>
    <property type="match status" value="1"/>
</dbReference>
<proteinExistence type="predicted"/>
<keyword evidence="5 6" id="KW-0961">Cell wall biogenesis/degradation</keyword>
<reference evidence="9 10" key="1">
    <citation type="submission" date="2019-09" db="EMBL/GenBank/DDBJ databases">
        <title>Complete Genome Sequence of Lactobacillus nenjiangensis SH-Y15, isolated from sauerkraut.</title>
        <authorList>
            <person name="Yang H."/>
        </authorList>
    </citation>
    <scope>NUCLEOTIDE SEQUENCE [LARGE SCALE GENOMIC DNA]</scope>
    <source>
        <strain evidence="9 10">SH-Y15</strain>
    </source>
</reference>
<comment type="pathway">
    <text evidence="1 6">Cell wall biogenesis; peptidoglycan biosynthesis.</text>
</comment>
<dbReference type="InterPro" id="IPR022029">
    <property type="entry name" value="YoaR-like_PG-bd"/>
</dbReference>
<dbReference type="GO" id="GO:0071555">
    <property type="term" value="P:cell wall organization"/>
    <property type="evidence" value="ECO:0007669"/>
    <property type="project" value="UniProtKB-UniRule"/>
</dbReference>
<keyword evidence="7" id="KW-0472">Membrane</keyword>
<evidence type="ECO:0000256" key="5">
    <source>
        <dbReference type="ARBA" id="ARBA00023316"/>
    </source>
</evidence>
<feature type="transmembrane region" description="Helical" evidence="7">
    <location>
        <begin position="7"/>
        <end position="28"/>
    </location>
</feature>
<evidence type="ECO:0000313" key="9">
    <source>
        <dbReference type="EMBL" id="QER66751.1"/>
    </source>
</evidence>
<dbReference type="InterPro" id="IPR038063">
    <property type="entry name" value="Transpep_catalytic_dom"/>
</dbReference>
<evidence type="ECO:0000256" key="3">
    <source>
        <dbReference type="ARBA" id="ARBA00022960"/>
    </source>
</evidence>
<dbReference type="GO" id="GO:0016740">
    <property type="term" value="F:transferase activity"/>
    <property type="evidence" value="ECO:0007669"/>
    <property type="project" value="UniProtKB-KW"/>
</dbReference>
<gene>
    <name evidence="9" type="ORF">F0161_01960</name>
</gene>
<keyword evidence="4 6" id="KW-0573">Peptidoglycan synthesis</keyword>
<keyword evidence="2" id="KW-0808">Transferase</keyword>
<dbReference type="Proteomes" id="UP000325295">
    <property type="component" value="Chromosome"/>
</dbReference>
<dbReference type="EMBL" id="CP043939">
    <property type="protein sequence ID" value="QER66751.1"/>
    <property type="molecule type" value="Genomic_DNA"/>
</dbReference>
<accession>A0A5P1X2Q9</accession>
<dbReference type="UniPathway" id="UPA00219"/>
<keyword evidence="10" id="KW-1185">Reference proteome</keyword>
<dbReference type="PANTHER" id="PTHR30582">
    <property type="entry name" value="L,D-TRANSPEPTIDASE"/>
    <property type="match status" value="1"/>
</dbReference>
<dbReference type="Pfam" id="PF12229">
    <property type="entry name" value="PG_binding_4"/>
    <property type="match status" value="2"/>
</dbReference>
<dbReference type="RefSeq" id="WP_150203454.1">
    <property type="nucleotide sequence ID" value="NZ_CP043939.1"/>
</dbReference>
<evidence type="ECO:0000259" key="8">
    <source>
        <dbReference type="PROSITE" id="PS52029"/>
    </source>
</evidence>